<evidence type="ECO:0000256" key="5">
    <source>
        <dbReference type="ARBA" id="ARBA00022490"/>
    </source>
</evidence>
<evidence type="ECO:0000313" key="16">
    <source>
        <dbReference type="Proteomes" id="UP000185628"/>
    </source>
</evidence>
<dbReference type="Pfam" id="PF04452">
    <property type="entry name" value="Methyltrans_RNA"/>
    <property type="match status" value="1"/>
</dbReference>
<dbReference type="PIRSF" id="PIRSF015601">
    <property type="entry name" value="MTase_slr0722"/>
    <property type="match status" value="1"/>
</dbReference>
<comment type="function">
    <text evidence="10 12">Specifically methylates the N3 position of the uracil ring of uridine 1498 (m3U1498) in 16S rRNA. Acts on the fully assembled 30S ribosomal subunit.</text>
</comment>
<dbReference type="InterPro" id="IPR015947">
    <property type="entry name" value="PUA-like_sf"/>
</dbReference>
<dbReference type="SUPFAM" id="SSF75217">
    <property type="entry name" value="alpha/beta knot"/>
    <property type="match status" value="1"/>
</dbReference>
<evidence type="ECO:0000256" key="10">
    <source>
        <dbReference type="ARBA" id="ARBA00025699"/>
    </source>
</evidence>
<dbReference type="InterPro" id="IPR046887">
    <property type="entry name" value="RsmE_PUA-like"/>
</dbReference>
<dbReference type="SUPFAM" id="SSF88697">
    <property type="entry name" value="PUA domain-like"/>
    <property type="match status" value="1"/>
</dbReference>
<dbReference type="GO" id="GO:0070042">
    <property type="term" value="F:rRNA (uridine-N3-)-methyltransferase activity"/>
    <property type="evidence" value="ECO:0007669"/>
    <property type="project" value="TreeGrafter"/>
</dbReference>
<evidence type="ECO:0000256" key="12">
    <source>
        <dbReference type="PIRNR" id="PIRNR015601"/>
    </source>
</evidence>
<evidence type="ECO:0000256" key="6">
    <source>
        <dbReference type="ARBA" id="ARBA00022552"/>
    </source>
</evidence>
<evidence type="ECO:0000259" key="13">
    <source>
        <dbReference type="Pfam" id="PF04452"/>
    </source>
</evidence>
<protein>
    <recommendedName>
        <fullName evidence="4 12">Ribosomal RNA small subunit methyltransferase E</fullName>
        <ecNumber evidence="3 12">2.1.1.193</ecNumber>
    </recommendedName>
</protein>
<keyword evidence="6 12" id="KW-0698">rRNA processing</keyword>
<dbReference type="PANTHER" id="PTHR30027">
    <property type="entry name" value="RIBOSOMAL RNA SMALL SUBUNIT METHYLTRANSFERASE E"/>
    <property type="match status" value="1"/>
</dbReference>
<evidence type="ECO:0000256" key="8">
    <source>
        <dbReference type="ARBA" id="ARBA00022679"/>
    </source>
</evidence>
<dbReference type="CDD" id="cd18084">
    <property type="entry name" value="RsmE-like"/>
    <property type="match status" value="1"/>
</dbReference>
<dbReference type="NCBIfam" id="NF008693">
    <property type="entry name" value="PRK11713.2-3"/>
    <property type="match status" value="1"/>
</dbReference>
<dbReference type="InterPro" id="IPR029026">
    <property type="entry name" value="tRNA_m1G_MTases_N"/>
</dbReference>
<dbReference type="OrthoDB" id="9808126at2"/>
<feature type="domain" description="Ribosomal RNA small subunit methyltransferase E PUA-like" evidence="14">
    <location>
        <begin position="22"/>
        <end position="61"/>
    </location>
</feature>
<keyword evidence="9 12" id="KW-0949">S-adenosyl-L-methionine</keyword>
<evidence type="ECO:0000256" key="3">
    <source>
        <dbReference type="ARBA" id="ARBA00012328"/>
    </source>
</evidence>
<evidence type="ECO:0000313" key="15">
    <source>
        <dbReference type="EMBL" id="OKL54727.1"/>
    </source>
</evidence>
<evidence type="ECO:0000256" key="9">
    <source>
        <dbReference type="ARBA" id="ARBA00022691"/>
    </source>
</evidence>
<comment type="similarity">
    <text evidence="2 12">Belongs to the RNA methyltransferase RsmE family.</text>
</comment>
<proteinExistence type="inferred from homology"/>
<reference evidence="16" key="1">
    <citation type="submission" date="2016-12" db="EMBL/GenBank/DDBJ databases">
        <authorList>
            <person name="Meng X."/>
        </authorList>
    </citation>
    <scope>NUCLEOTIDE SEQUENCE [LARGE SCALE GENOMIC DNA]</scope>
    <source>
        <strain evidence="16">DSM 19116</strain>
    </source>
</reference>
<dbReference type="Pfam" id="PF20260">
    <property type="entry name" value="PUA_4"/>
    <property type="match status" value="1"/>
</dbReference>
<dbReference type="RefSeq" id="WP_073715869.1">
    <property type="nucleotide sequence ID" value="NZ_MQVR01000009.1"/>
</dbReference>
<feature type="domain" description="Ribosomal RNA small subunit methyltransferase E methyltransferase" evidence="13">
    <location>
        <begin position="81"/>
        <end position="240"/>
    </location>
</feature>
<dbReference type="Proteomes" id="UP000185628">
    <property type="component" value="Unassembled WGS sequence"/>
</dbReference>
<comment type="subcellular location">
    <subcellularLocation>
        <location evidence="1 12">Cytoplasm</location>
    </subcellularLocation>
</comment>
<dbReference type="GO" id="GO:0070475">
    <property type="term" value="P:rRNA base methylation"/>
    <property type="evidence" value="ECO:0007669"/>
    <property type="project" value="TreeGrafter"/>
</dbReference>
<comment type="caution">
    <text evidence="15">The sequence shown here is derived from an EMBL/GenBank/DDBJ whole genome shotgun (WGS) entry which is preliminary data.</text>
</comment>
<name>A0A1Q5Q4I1_9ACTO</name>
<evidence type="ECO:0000256" key="11">
    <source>
        <dbReference type="ARBA" id="ARBA00047944"/>
    </source>
</evidence>
<comment type="catalytic activity">
    <reaction evidence="11 12">
        <text>uridine(1498) in 16S rRNA + S-adenosyl-L-methionine = N(3)-methyluridine(1498) in 16S rRNA + S-adenosyl-L-homocysteine + H(+)</text>
        <dbReference type="Rhea" id="RHEA:42920"/>
        <dbReference type="Rhea" id="RHEA-COMP:10283"/>
        <dbReference type="Rhea" id="RHEA-COMP:10284"/>
        <dbReference type="ChEBI" id="CHEBI:15378"/>
        <dbReference type="ChEBI" id="CHEBI:57856"/>
        <dbReference type="ChEBI" id="CHEBI:59789"/>
        <dbReference type="ChEBI" id="CHEBI:65315"/>
        <dbReference type="ChEBI" id="CHEBI:74502"/>
        <dbReference type="EC" id="2.1.1.193"/>
    </reaction>
</comment>
<dbReference type="Gene3D" id="3.40.1280.10">
    <property type="match status" value="1"/>
</dbReference>
<keyword evidence="8 12" id="KW-0808">Transferase</keyword>
<dbReference type="InterPro" id="IPR006700">
    <property type="entry name" value="RsmE"/>
</dbReference>
<dbReference type="Gene3D" id="2.40.240.20">
    <property type="entry name" value="Hypothetical PUA domain-like, domain 1"/>
    <property type="match status" value="1"/>
</dbReference>
<dbReference type="InterPro" id="IPR029028">
    <property type="entry name" value="Alpha/beta_knot_MTases"/>
</dbReference>
<dbReference type="PANTHER" id="PTHR30027:SF3">
    <property type="entry name" value="16S RRNA (URACIL(1498)-N(3))-METHYLTRANSFERASE"/>
    <property type="match status" value="1"/>
</dbReference>
<accession>A0A1Q5Q4I1</accession>
<sequence length="252" mass="26968">MTAPVFVDPQLSAARVGESVALSGDEARHAIAVRRIREGEIIHVVNGRGLRVIGEVTAASKPDSRLKLRAIEVVTEAAAEPRLTLIQALAKGSRDEAAVEMACEVGVDDVVPWQAQRSVVTWPAAKAERRRERWESIALAAAKQSRRAFVPTVSAMATSRQLAEQIRSGGCWLILHESATQSILDIDLPETEQIAVIVGPEGGISDEELELFASAGATPVIVGPHVMRSSTAGPVAIAHLASRIGRWNSRVD</sequence>
<dbReference type="AlphaFoldDB" id="A0A1Q5Q4I1"/>
<keyword evidence="7 12" id="KW-0489">Methyltransferase</keyword>
<keyword evidence="5 12" id="KW-0963">Cytoplasm</keyword>
<organism evidence="15 16">
    <name type="scientific">Bowdeniella nasicola</name>
    <dbReference type="NCBI Taxonomy" id="208480"/>
    <lineage>
        <taxon>Bacteria</taxon>
        <taxon>Bacillati</taxon>
        <taxon>Actinomycetota</taxon>
        <taxon>Actinomycetes</taxon>
        <taxon>Actinomycetales</taxon>
        <taxon>Actinomycetaceae</taxon>
        <taxon>Bowdeniella</taxon>
    </lineage>
</organism>
<evidence type="ECO:0000256" key="4">
    <source>
        <dbReference type="ARBA" id="ARBA00013673"/>
    </source>
</evidence>
<evidence type="ECO:0000256" key="1">
    <source>
        <dbReference type="ARBA" id="ARBA00004496"/>
    </source>
</evidence>
<evidence type="ECO:0000256" key="2">
    <source>
        <dbReference type="ARBA" id="ARBA00005528"/>
    </source>
</evidence>
<dbReference type="EC" id="2.1.1.193" evidence="3 12"/>
<keyword evidence="16" id="KW-1185">Reference proteome</keyword>
<evidence type="ECO:0000256" key="7">
    <source>
        <dbReference type="ARBA" id="ARBA00022603"/>
    </source>
</evidence>
<dbReference type="EMBL" id="MQVR01000009">
    <property type="protein sequence ID" value="OKL54727.1"/>
    <property type="molecule type" value="Genomic_DNA"/>
</dbReference>
<dbReference type="GO" id="GO:0005737">
    <property type="term" value="C:cytoplasm"/>
    <property type="evidence" value="ECO:0007669"/>
    <property type="project" value="UniProtKB-SubCell"/>
</dbReference>
<dbReference type="NCBIfam" id="TIGR00046">
    <property type="entry name" value="RsmE family RNA methyltransferase"/>
    <property type="match status" value="1"/>
</dbReference>
<dbReference type="InterPro" id="IPR046886">
    <property type="entry name" value="RsmE_MTase_dom"/>
</dbReference>
<gene>
    <name evidence="15" type="ORF">BSZ39_02780</name>
</gene>
<evidence type="ECO:0000259" key="14">
    <source>
        <dbReference type="Pfam" id="PF20260"/>
    </source>
</evidence>